<dbReference type="Pfam" id="PF07653">
    <property type="entry name" value="SH3_2"/>
    <property type="match status" value="2"/>
</dbReference>
<keyword evidence="1 2" id="KW-0728">SH3 domain</keyword>
<evidence type="ECO:0000313" key="4">
    <source>
        <dbReference type="Ensembl" id="ENSSRHP00000058878.1"/>
    </source>
</evidence>
<organism evidence="4 5">
    <name type="scientific">Sinocyclocheilus rhinocerous</name>
    <dbReference type="NCBI Taxonomy" id="307959"/>
    <lineage>
        <taxon>Eukaryota</taxon>
        <taxon>Metazoa</taxon>
        <taxon>Chordata</taxon>
        <taxon>Craniata</taxon>
        <taxon>Vertebrata</taxon>
        <taxon>Euteleostomi</taxon>
        <taxon>Actinopterygii</taxon>
        <taxon>Neopterygii</taxon>
        <taxon>Teleostei</taxon>
        <taxon>Ostariophysi</taxon>
        <taxon>Cypriniformes</taxon>
        <taxon>Cyprinidae</taxon>
        <taxon>Cyprininae</taxon>
        <taxon>Sinocyclocheilus</taxon>
    </lineage>
</organism>
<proteinExistence type="predicted"/>
<dbReference type="Gene3D" id="2.30.30.40">
    <property type="entry name" value="SH3 Domains"/>
    <property type="match status" value="2"/>
</dbReference>
<reference evidence="4" key="2">
    <citation type="submission" date="2025-09" db="UniProtKB">
        <authorList>
            <consortium name="Ensembl"/>
        </authorList>
    </citation>
    <scope>IDENTIFICATION</scope>
</reference>
<keyword evidence="5" id="KW-1185">Reference proteome</keyword>
<evidence type="ECO:0000256" key="1">
    <source>
        <dbReference type="ARBA" id="ARBA00022443"/>
    </source>
</evidence>
<dbReference type="SMART" id="SM00326">
    <property type="entry name" value="SH3"/>
    <property type="match status" value="2"/>
</dbReference>
<dbReference type="FunFam" id="2.30.30.40:FF:000016">
    <property type="entry name" value="RIMS-binding protein 2 isoform X2"/>
    <property type="match status" value="1"/>
</dbReference>
<feature type="domain" description="SH3" evidence="3">
    <location>
        <begin position="1"/>
        <end position="53"/>
    </location>
</feature>
<name>A0A673K004_9TELE</name>
<dbReference type="SUPFAM" id="SSF50044">
    <property type="entry name" value="SH3-domain"/>
    <property type="match status" value="2"/>
</dbReference>
<evidence type="ECO:0000313" key="5">
    <source>
        <dbReference type="Proteomes" id="UP000472270"/>
    </source>
</evidence>
<accession>A0A673K004</accession>
<reference evidence="4" key="1">
    <citation type="submission" date="2025-08" db="UniProtKB">
        <authorList>
            <consortium name="Ensembl"/>
        </authorList>
    </citation>
    <scope>IDENTIFICATION</scope>
</reference>
<dbReference type="Ensembl" id="ENSSRHT00000060513.1">
    <property type="protein sequence ID" value="ENSSRHP00000058878.1"/>
    <property type="gene ID" value="ENSSRHG00000029499.1"/>
</dbReference>
<dbReference type="PANTHER" id="PTHR14234:SF20">
    <property type="entry name" value="PERIPHERAL-TYPE BENZODIAZEPINE RECEPTOR-ASSOCIATED PROTEIN 1"/>
    <property type="match status" value="1"/>
</dbReference>
<evidence type="ECO:0000259" key="3">
    <source>
        <dbReference type="PROSITE" id="PS50002"/>
    </source>
</evidence>
<dbReference type="InterPro" id="IPR040325">
    <property type="entry name" value="RIMBP1/2/3"/>
</dbReference>
<dbReference type="AlphaFoldDB" id="A0A673K004"/>
<dbReference type="InterPro" id="IPR036028">
    <property type="entry name" value="SH3-like_dom_sf"/>
</dbReference>
<dbReference type="PROSITE" id="PS50002">
    <property type="entry name" value="SH3"/>
    <property type="match status" value="2"/>
</dbReference>
<dbReference type="PANTHER" id="PTHR14234">
    <property type="entry name" value="RIM BINDING PROTEIN-RELATED"/>
    <property type="match status" value="1"/>
</dbReference>
<dbReference type="Proteomes" id="UP000472270">
    <property type="component" value="Unassembled WGS sequence"/>
</dbReference>
<evidence type="ECO:0000256" key="2">
    <source>
        <dbReference type="PROSITE-ProRule" id="PRU00192"/>
    </source>
</evidence>
<sequence length="188" mass="21025">MSPNPDAAEEELPFKEGQIIKVYGDKDADGFYRGEAGGRRGYVPCNMVSEIQVDDEETRDQLLMQGFLSTEASMDKIGAFISACLPRRPAAPPKPRRSKKGVCQRSLSPPALRDFTCVCSRPRRMVAIFDYDPRESSPNADIEAELTFSAGDVIYVFGDMDDDGFYYVSFFRACLSVSIFIINRSFVQ</sequence>
<dbReference type="FunFam" id="2.30.30.40:FF:000023">
    <property type="entry name" value="RIMS-binding protein 2 isoform F"/>
    <property type="match status" value="1"/>
</dbReference>
<feature type="domain" description="SH3" evidence="3">
    <location>
        <begin position="120"/>
        <end position="188"/>
    </location>
</feature>
<dbReference type="InterPro" id="IPR001452">
    <property type="entry name" value="SH3_domain"/>
</dbReference>
<protein>
    <recommendedName>
        <fullName evidence="3">SH3 domain-containing protein</fullName>
    </recommendedName>
</protein>